<keyword evidence="11" id="KW-1185">Reference proteome</keyword>
<feature type="transmembrane region" description="Helical" evidence="8">
    <location>
        <begin position="78"/>
        <end position="101"/>
    </location>
</feature>
<protein>
    <submittedName>
        <fullName evidence="10">MFS transporter</fullName>
    </submittedName>
</protein>
<sequence>MAPATAPVPTVTDSSSAQQAQPATDHALSSVGAAVRDKKRVLAASFVGTTIEWYDFYLYGAAAALVFSHYFFPQGSGVGSIIASFATFAIAFFFRPLGGIIAGHLGDRIGRKALLVASLLIMGVATTVIGLLPGFSQIGWFAVALLVACRIAQGLSAGMEWGGSAVLSVEHAPKGLRGLFGSFTQVGSAAGMLLATAFFAIMQGITTAEQFQAWGWRVPFLFSAVLVIIGLIIRAGIEDAEEFQEVKREKTAATSPVREVLTNHTRGVIVCIGQRMVQPAIFSILTVYTLTYVTEQRGASQWVMISILIAAGVGLVGGPFWGWLSDRVGRRRISVIAAAAIGVFVWPYFYYLDHGPLALLPLVYLIGMAVLHDSIYGPQAALFAEQFPTHLRYSGVSLGYQVGTILSGGLTPMIAAWLVATGGSPWLLCGYLSLLAVISVVTGRMAKDTVTDAPEKSQF</sequence>
<name>A0ABN2XTM0_9MICC</name>
<dbReference type="Pfam" id="PF07690">
    <property type="entry name" value="MFS_1"/>
    <property type="match status" value="1"/>
</dbReference>
<keyword evidence="5 8" id="KW-1133">Transmembrane helix</keyword>
<dbReference type="Proteomes" id="UP001500166">
    <property type="component" value="Unassembled WGS sequence"/>
</dbReference>
<proteinExistence type="predicted"/>
<evidence type="ECO:0000256" key="7">
    <source>
        <dbReference type="SAM" id="MobiDB-lite"/>
    </source>
</evidence>
<feature type="transmembrane region" description="Helical" evidence="8">
    <location>
        <begin position="357"/>
        <end position="377"/>
    </location>
</feature>
<dbReference type="CDD" id="cd17369">
    <property type="entry name" value="MFS_ShiA_like"/>
    <property type="match status" value="1"/>
</dbReference>
<organism evidence="10 11">
    <name type="scientific">Kocuria atrinae</name>
    <dbReference type="NCBI Taxonomy" id="592377"/>
    <lineage>
        <taxon>Bacteria</taxon>
        <taxon>Bacillati</taxon>
        <taxon>Actinomycetota</taxon>
        <taxon>Actinomycetes</taxon>
        <taxon>Micrococcales</taxon>
        <taxon>Micrococcaceae</taxon>
        <taxon>Kocuria</taxon>
    </lineage>
</organism>
<evidence type="ECO:0000256" key="2">
    <source>
        <dbReference type="ARBA" id="ARBA00022448"/>
    </source>
</evidence>
<feature type="transmembrane region" description="Helical" evidence="8">
    <location>
        <begin position="333"/>
        <end position="351"/>
    </location>
</feature>
<feature type="transmembrane region" description="Helical" evidence="8">
    <location>
        <begin position="214"/>
        <end position="237"/>
    </location>
</feature>
<feature type="region of interest" description="Disordered" evidence="7">
    <location>
        <begin position="1"/>
        <end position="23"/>
    </location>
</feature>
<dbReference type="Gene3D" id="1.20.1250.20">
    <property type="entry name" value="MFS general substrate transporter like domains"/>
    <property type="match status" value="2"/>
</dbReference>
<evidence type="ECO:0000256" key="6">
    <source>
        <dbReference type="ARBA" id="ARBA00023136"/>
    </source>
</evidence>
<evidence type="ECO:0000313" key="11">
    <source>
        <dbReference type="Proteomes" id="UP001500166"/>
    </source>
</evidence>
<accession>A0ABN2XTM0</accession>
<comment type="caution">
    <text evidence="10">The sequence shown here is derived from an EMBL/GenBank/DDBJ whole genome shotgun (WGS) entry which is preliminary data.</text>
</comment>
<dbReference type="RefSeq" id="WP_344224495.1">
    <property type="nucleotide sequence ID" value="NZ_BAAAQA010000015.1"/>
</dbReference>
<evidence type="ECO:0000259" key="9">
    <source>
        <dbReference type="PROSITE" id="PS50850"/>
    </source>
</evidence>
<feature type="transmembrane region" description="Helical" evidence="8">
    <location>
        <begin position="299"/>
        <end position="321"/>
    </location>
</feature>
<evidence type="ECO:0000256" key="3">
    <source>
        <dbReference type="ARBA" id="ARBA00022475"/>
    </source>
</evidence>
<evidence type="ECO:0000256" key="4">
    <source>
        <dbReference type="ARBA" id="ARBA00022692"/>
    </source>
</evidence>
<keyword evidence="4 8" id="KW-0812">Transmembrane</keyword>
<dbReference type="PANTHER" id="PTHR43045:SF1">
    <property type="entry name" value="SHIKIMATE TRANSPORTER"/>
    <property type="match status" value="1"/>
</dbReference>
<dbReference type="EMBL" id="BAAAQA010000015">
    <property type="protein sequence ID" value="GAA2117043.1"/>
    <property type="molecule type" value="Genomic_DNA"/>
</dbReference>
<feature type="transmembrane region" description="Helical" evidence="8">
    <location>
        <begin position="179"/>
        <end position="202"/>
    </location>
</feature>
<dbReference type="InterPro" id="IPR011701">
    <property type="entry name" value="MFS"/>
</dbReference>
<dbReference type="PROSITE" id="PS50850">
    <property type="entry name" value="MFS"/>
    <property type="match status" value="1"/>
</dbReference>
<feature type="domain" description="Major facilitator superfamily (MFS) profile" evidence="9">
    <location>
        <begin position="41"/>
        <end position="448"/>
    </location>
</feature>
<dbReference type="InterPro" id="IPR036259">
    <property type="entry name" value="MFS_trans_sf"/>
</dbReference>
<dbReference type="InterPro" id="IPR020846">
    <property type="entry name" value="MFS_dom"/>
</dbReference>
<feature type="transmembrane region" description="Helical" evidence="8">
    <location>
        <begin position="425"/>
        <end position="446"/>
    </location>
</feature>
<reference evidence="10 11" key="1">
    <citation type="journal article" date="2019" name="Int. J. Syst. Evol. Microbiol.">
        <title>The Global Catalogue of Microorganisms (GCM) 10K type strain sequencing project: providing services to taxonomists for standard genome sequencing and annotation.</title>
        <authorList>
            <consortium name="The Broad Institute Genomics Platform"/>
            <consortium name="The Broad Institute Genome Sequencing Center for Infectious Disease"/>
            <person name="Wu L."/>
            <person name="Ma J."/>
        </authorList>
    </citation>
    <scope>NUCLEOTIDE SEQUENCE [LARGE SCALE GENOMIC DNA]</scope>
    <source>
        <strain evidence="10 11">JCM 15914</strain>
    </source>
</reference>
<evidence type="ECO:0000256" key="1">
    <source>
        <dbReference type="ARBA" id="ARBA00004651"/>
    </source>
</evidence>
<keyword evidence="6 8" id="KW-0472">Membrane</keyword>
<feature type="transmembrane region" description="Helical" evidence="8">
    <location>
        <begin position="398"/>
        <end position="419"/>
    </location>
</feature>
<keyword evidence="2" id="KW-0813">Transport</keyword>
<comment type="subcellular location">
    <subcellularLocation>
        <location evidence="1">Cell membrane</location>
        <topology evidence="1">Multi-pass membrane protein</topology>
    </subcellularLocation>
</comment>
<feature type="compositionally biased region" description="Polar residues" evidence="7">
    <location>
        <begin position="11"/>
        <end position="22"/>
    </location>
</feature>
<evidence type="ECO:0000256" key="8">
    <source>
        <dbReference type="SAM" id="Phobius"/>
    </source>
</evidence>
<evidence type="ECO:0000313" key="10">
    <source>
        <dbReference type="EMBL" id="GAA2117043.1"/>
    </source>
</evidence>
<dbReference type="PANTHER" id="PTHR43045">
    <property type="entry name" value="SHIKIMATE TRANSPORTER"/>
    <property type="match status" value="1"/>
</dbReference>
<dbReference type="SUPFAM" id="SSF103473">
    <property type="entry name" value="MFS general substrate transporter"/>
    <property type="match status" value="1"/>
</dbReference>
<keyword evidence="3" id="KW-1003">Cell membrane</keyword>
<evidence type="ECO:0000256" key="5">
    <source>
        <dbReference type="ARBA" id="ARBA00022989"/>
    </source>
</evidence>
<gene>
    <name evidence="10" type="ORF">GCM10009824_16270</name>
</gene>
<feature type="transmembrane region" description="Helical" evidence="8">
    <location>
        <begin position="113"/>
        <end position="132"/>
    </location>
</feature>